<dbReference type="Proteomes" id="UP001202328">
    <property type="component" value="Unassembled WGS sequence"/>
</dbReference>
<comment type="caution">
    <text evidence="1">The sequence shown here is derived from an EMBL/GenBank/DDBJ whole genome shotgun (WGS) entry which is preliminary data.</text>
</comment>
<evidence type="ECO:0000313" key="2">
    <source>
        <dbReference type="Proteomes" id="UP001202328"/>
    </source>
</evidence>
<accession>A0AAD4XQK3</accession>
<protein>
    <submittedName>
        <fullName evidence="1">Uncharacterized protein</fullName>
    </submittedName>
</protein>
<proteinExistence type="predicted"/>
<dbReference type="EMBL" id="JAJJMB010006318">
    <property type="protein sequence ID" value="KAI3935026.1"/>
    <property type="molecule type" value="Genomic_DNA"/>
</dbReference>
<keyword evidence="2" id="KW-1185">Reference proteome</keyword>
<evidence type="ECO:0000313" key="1">
    <source>
        <dbReference type="EMBL" id="KAI3935026.1"/>
    </source>
</evidence>
<dbReference type="AlphaFoldDB" id="A0AAD4XQK3"/>
<sequence>MAILLYGHQSFGFLGSSWHNCSSTIRCQFICCPLYRNTHIFLRSHGSDDACIHSIPLHRLWLEFLFLELLMFSHARLNFNCLDY</sequence>
<organism evidence="1 2">
    <name type="scientific">Papaver atlanticum</name>
    <dbReference type="NCBI Taxonomy" id="357466"/>
    <lineage>
        <taxon>Eukaryota</taxon>
        <taxon>Viridiplantae</taxon>
        <taxon>Streptophyta</taxon>
        <taxon>Embryophyta</taxon>
        <taxon>Tracheophyta</taxon>
        <taxon>Spermatophyta</taxon>
        <taxon>Magnoliopsida</taxon>
        <taxon>Ranunculales</taxon>
        <taxon>Papaveraceae</taxon>
        <taxon>Papaveroideae</taxon>
        <taxon>Papaver</taxon>
    </lineage>
</organism>
<name>A0AAD4XQK3_9MAGN</name>
<gene>
    <name evidence="1" type="ORF">MKW98_009945</name>
</gene>
<reference evidence="1" key="1">
    <citation type="submission" date="2022-04" db="EMBL/GenBank/DDBJ databases">
        <title>A functionally conserved STORR gene fusion in Papaver species that diverged 16.8 million years ago.</title>
        <authorList>
            <person name="Catania T."/>
        </authorList>
    </citation>
    <scope>NUCLEOTIDE SEQUENCE</scope>
    <source>
        <strain evidence="1">S-188037</strain>
    </source>
</reference>